<dbReference type="EMBL" id="PEZZ01000015">
    <property type="protein sequence ID" value="PIS05248.1"/>
    <property type="molecule type" value="Genomic_DNA"/>
</dbReference>
<gene>
    <name evidence="1" type="ORF">COT81_02180</name>
</gene>
<protein>
    <submittedName>
        <fullName evidence="1">Uncharacterized protein</fullName>
    </submittedName>
</protein>
<organism evidence="1 2">
    <name type="scientific">Candidatus Buchananbacteria bacterium CG10_big_fil_rev_8_21_14_0_10_42_9</name>
    <dbReference type="NCBI Taxonomy" id="1974526"/>
    <lineage>
        <taxon>Bacteria</taxon>
        <taxon>Candidatus Buchananiibacteriota</taxon>
    </lineage>
</organism>
<proteinExistence type="predicted"/>
<sequence>MREKGEPKSIKPDEIESVTITSLSERIESAQTLDEIEDIIHEIDDQNRKNHLDNMYQAALAFERDDFALAKETFKRIIEQARVRAENWVSNKSNDELEALTGATEEESTVEGIPSFMVKDAAKKLLIEREKEKNE</sequence>
<dbReference type="Proteomes" id="UP000230935">
    <property type="component" value="Unassembled WGS sequence"/>
</dbReference>
<evidence type="ECO:0000313" key="1">
    <source>
        <dbReference type="EMBL" id="PIS05248.1"/>
    </source>
</evidence>
<evidence type="ECO:0000313" key="2">
    <source>
        <dbReference type="Proteomes" id="UP000230935"/>
    </source>
</evidence>
<name>A0A2H0W1M0_9BACT</name>
<comment type="caution">
    <text evidence="1">The sequence shown here is derived from an EMBL/GenBank/DDBJ whole genome shotgun (WGS) entry which is preliminary data.</text>
</comment>
<dbReference type="AlphaFoldDB" id="A0A2H0W1M0"/>
<reference evidence="2" key="1">
    <citation type="submission" date="2017-09" db="EMBL/GenBank/DDBJ databases">
        <title>Depth-based differentiation of microbial function through sediment-hosted aquifers and enrichment of novel symbionts in the deep terrestrial subsurface.</title>
        <authorList>
            <person name="Probst A.J."/>
            <person name="Ladd B."/>
            <person name="Jarett J.K."/>
            <person name="Geller-Mcgrath D.E."/>
            <person name="Sieber C.M.K."/>
            <person name="Emerson J.B."/>
            <person name="Anantharaman K."/>
            <person name="Thomas B.C."/>
            <person name="Malmstrom R."/>
            <person name="Stieglmeier M."/>
            <person name="Klingl A."/>
            <person name="Woyke T."/>
            <person name="Ryan C.M."/>
            <person name="Banfield J.F."/>
        </authorList>
    </citation>
    <scope>NUCLEOTIDE SEQUENCE [LARGE SCALE GENOMIC DNA]</scope>
</reference>
<accession>A0A2H0W1M0</accession>